<protein>
    <recommendedName>
        <fullName evidence="4">Polyprenyl synthetase family protein</fullName>
    </recommendedName>
</protein>
<sequence length="344" mass="36796">MPAALPPARPARELLRMTGRTVLPVLEAAVDTLTPELRRAARFHFGFPGPDGEPPPGRVSRLRVTALALLCTSIDGGLAERGLRAAAAFTLTMHQAGIHDNITDRDDVRYGRPTLWREFTLDHALQTGTALLTLAVRMLATSGYDRRDQMTVALMDGVVGNGEGQLADLALDFTGGSPADPEACLAVIEAKTGPILRAACRLGALAGAATPEQVDDIAELGTPLAQVMQLRNDLDDLWTPLTGDGTPRRTDLRHRKVTHPIAAALAGTGRARDRLAAYLASTAEPSPRELDDLVQAIERCGGRDRTESAVRQAAAQARRRLERAAPAPQAHADLLALIDLLEHS</sequence>
<dbReference type="EMBL" id="QZEY01000001">
    <property type="protein sequence ID" value="RJL35656.1"/>
    <property type="molecule type" value="Genomic_DNA"/>
</dbReference>
<dbReference type="GO" id="GO:0004659">
    <property type="term" value="F:prenyltransferase activity"/>
    <property type="evidence" value="ECO:0007669"/>
    <property type="project" value="InterPro"/>
</dbReference>
<evidence type="ECO:0008006" key="4">
    <source>
        <dbReference type="Google" id="ProtNLM"/>
    </source>
</evidence>
<dbReference type="PANTHER" id="PTHR12001:SF86">
    <property type="entry name" value="GERANYLGERANYL DIPHOSPHATE SYNTHASE"/>
    <property type="match status" value="1"/>
</dbReference>
<dbReference type="AlphaFoldDB" id="A0A3A4BC34"/>
<evidence type="ECO:0000256" key="1">
    <source>
        <dbReference type="RuleBase" id="RU004466"/>
    </source>
</evidence>
<comment type="similarity">
    <text evidence="1">Belongs to the FPP/GGPP synthase family.</text>
</comment>
<dbReference type="InterPro" id="IPR000092">
    <property type="entry name" value="Polyprenyl_synt"/>
</dbReference>
<keyword evidence="3" id="KW-1185">Reference proteome</keyword>
<keyword evidence="1" id="KW-0808">Transferase</keyword>
<comment type="caution">
    <text evidence="2">The sequence shown here is derived from an EMBL/GenBank/DDBJ whole genome shotgun (WGS) entry which is preliminary data.</text>
</comment>
<dbReference type="GO" id="GO:0008299">
    <property type="term" value="P:isoprenoid biosynthetic process"/>
    <property type="evidence" value="ECO:0007669"/>
    <property type="project" value="InterPro"/>
</dbReference>
<dbReference type="SUPFAM" id="SSF48576">
    <property type="entry name" value="Terpenoid synthases"/>
    <property type="match status" value="1"/>
</dbReference>
<accession>A0A3A4BC34</accession>
<name>A0A3A4BC34_9ACTN</name>
<reference evidence="2 3" key="1">
    <citation type="submission" date="2018-09" db="EMBL/GenBank/DDBJ databases">
        <title>YIM 75507 draft genome.</title>
        <authorList>
            <person name="Tang S."/>
            <person name="Feng Y."/>
        </authorList>
    </citation>
    <scope>NUCLEOTIDE SEQUENCE [LARGE SCALE GENOMIC DNA]</scope>
    <source>
        <strain evidence="2 3">YIM 75507</strain>
    </source>
</reference>
<proteinExistence type="inferred from homology"/>
<evidence type="ECO:0000313" key="2">
    <source>
        <dbReference type="EMBL" id="RJL35656.1"/>
    </source>
</evidence>
<organism evidence="2 3">
    <name type="scientific">Bailinhaonella thermotolerans</name>
    <dbReference type="NCBI Taxonomy" id="1070861"/>
    <lineage>
        <taxon>Bacteria</taxon>
        <taxon>Bacillati</taxon>
        <taxon>Actinomycetota</taxon>
        <taxon>Actinomycetes</taxon>
        <taxon>Streptosporangiales</taxon>
        <taxon>Streptosporangiaceae</taxon>
        <taxon>Bailinhaonella</taxon>
    </lineage>
</organism>
<dbReference type="InterPro" id="IPR008949">
    <property type="entry name" value="Isoprenoid_synthase_dom_sf"/>
</dbReference>
<dbReference type="Proteomes" id="UP000265768">
    <property type="component" value="Unassembled WGS sequence"/>
</dbReference>
<dbReference type="Gene3D" id="1.10.600.10">
    <property type="entry name" value="Farnesyl Diphosphate Synthase"/>
    <property type="match status" value="1"/>
</dbReference>
<dbReference type="PANTHER" id="PTHR12001">
    <property type="entry name" value="GERANYLGERANYL PYROPHOSPHATE SYNTHASE"/>
    <property type="match status" value="1"/>
</dbReference>
<dbReference type="OrthoDB" id="4497239at2"/>
<dbReference type="Pfam" id="PF00348">
    <property type="entry name" value="polyprenyl_synt"/>
    <property type="match status" value="1"/>
</dbReference>
<dbReference type="RefSeq" id="WP_119924630.1">
    <property type="nucleotide sequence ID" value="NZ_QZEY01000001.1"/>
</dbReference>
<gene>
    <name evidence="2" type="ORF">D5H75_02390</name>
</gene>
<evidence type="ECO:0000313" key="3">
    <source>
        <dbReference type="Proteomes" id="UP000265768"/>
    </source>
</evidence>
<dbReference type="CDD" id="cd00867">
    <property type="entry name" value="Trans_IPPS"/>
    <property type="match status" value="1"/>
</dbReference>